<dbReference type="InterPro" id="IPR052987">
    <property type="entry name" value="Chloroplast_AMP-bd_Enzymes"/>
</dbReference>
<dbReference type="KEGG" id="dps:DP1333"/>
<dbReference type="eggNOG" id="COG1022">
    <property type="taxonomic scope" value="Bacteria"/>
</dbReference>
<dbReference type="Proteomes" id="UP000000602">
    <property type="component" value="Chromosome"/>
</dbReference>
<keyword evidence="3" id="KW-1185">Reference proteome</keyword>
<accession>Q6ANL2</accession>
<protein>
    <submittedName>
        <fullName evidence="2">Related to long-chain-fatty-acid--CoA ligase</fullName>
    </submittedName>
</protein>
<reference evidence="3" key="1">
    <citation type="journal article" date="2004" name="Environ. Microbiol.">
        <title>The genome of Desulfotalea psychrophila, a sulfate-reducing bacterium from permanently cold Arctic sediments.</title>
        <authorList>
            <person name="Rabus R."/>
            <person name="Ruepp A."/>
            <person name="Frickey T."/>
            <person name="Rattei T."/>
            <person name="Fartmann B."/>
            <person name="Stark M."/>
            <person name="Bauer M."/>
            <person name="Zibat A."/>
            <person name="Lombardot T."/>
            <person name="Becker I."/>
            <person name="Amann J."/>
            <person name="Gellner K."/>
            <person name="Teeling H."/>
            <person name="Leuschner W.D."/>
            <person name="Gloeckner F.-O."/>
            <person name="Lupas A.N."/>
            <person name="Amann R."/>
            <person name="Klenk H.-P."/>
        </authorList>
    </citation>
    <scope>NUCLEOTIDE SEQUENCE [LARGE SCALE GENOMIC DNA]</scope>
    <source>
        <strain evidence="3">DSM 12343 / LSv54</strain>
    </source>
</reference>
<evidence type="ECO:0000259" key="1">
    <source>
        <dbReference type="Pfam" id="PF00501"/>
    </source>
</evidence>
<proteinExistence type="predicted"/>
<name>Q6ANL2_DESPS</name>
<dbReference type="HOGENOM" id="CLU_000022_45_5_7"/>
<gene>
    <name evidence="2" type="ordered locus">DP1333</name>
</gene>
<dbReference type="AlphaFoldDB" id="Q6ANL2"/>
<dbReference type="Pfam" id="PF23562">
    <property type="entry name" value="AMP-binding_C_3"/>
    <property type="match status" value="1"/>
</dbReference>
<dbReference type="PANTHER" id="PTHR43813">
    <property type="entry name" value="ACYL-ACTIVATING ENZYME 16, CHLOROPLASTIC-RELATED"/>
    <property type="match status" value="1"/>
</dbReference>
<dbReference type="PANTHER" id="PTHR43813:SF1">
    <property type="entry name" value="ACYL-ACTIVATING ENZYME 16, CHLOROPLASTIC-RELATED"/>
    <property type="match status" value="1"/>
</dbReference>
<organism evidence="2 3">
    <name type="scientific">Desulfotalea psychrophila (strain LSv54 / DSM 12343)</name>
    <dbReference type="NCBI Taxonomy" id="177439"/>
    <lineage>
        <taxon>Bacteria</taxon>
        <taxon>Pseudomonadati</taxon>
        <taxon>Thermodesulfobacteriota</taxon>
        <taxon>Desulfobulbia</taxon>
        <taxon>Desulfobulbales</taxon>
        <taxon>Desulfocapsaceae</taxon>
        <taxon>Desulfotalea</taxon>
    </lineage>
</organism>
<dbReference type="STRING" id="177439.DP1333"/>
<sequence length="649" mass="73421">MGSEIMFGEGRLDAKLLPVREIQKTLFEMFIASVAHHSDNIAYIYKVNGEELRVTYSKLFEDVLLLSRAFKRRGLGRGDKVMLLSDNRYSWIVTDLALLSLGAVNVPRGSDTPTQELEFIVEHSESVHLIVESSKLLDLHADYIKRCRQIKDIFIMVAGEVHTLFGRTYSYQDLLANRQYSEKDVNNFLEEGYSSTEDDFVTIIYTSGTTGVPKGVQLSNKNIMHNVDCLPGIIRLTEEDLWLSILPSWHIFERTAEYVALAAGTTLVYSTVRTLVQDLERYKPTLLATVPRVWESLYSKVDSGVRKKGAMAYRIFTSLIWCSSTYRRNRREFLDRLPVFAKPNSLVRFGQKGVALVKMLFLYLPYLFAEKKLNVVRQRFGGRLRLAISGGGSLADYLEEWVDAVGIRIVNAYGMTECSPAIAGRGLDCRVYGTVGAGVTNTRIRLVDDDGLEVSQGKEGLIEVVGDQVMGGYYKNDVGNIESFTDDGFFRTGDLGRRTISGDLVLTGRAKDIIVLSSGENIDPSRIESAISVFPFVQDAILVGQDKKGLGALLVADREELLKYADSRFSHLRKASQELLKDNKVLELIRKEMNDKLRPKQGFKSYEKLHKITFLEKEFKLGEELTNTLKKKRHVIEKKYHKVINDLLH</sequence>
<dbReference type="PROSITE" id="PS00455">
    <property type="entry name" value="AMP_BINDING"/>
    <property type="match status" value="1"/>
</dbReference>
<dbReference type="Pfam" id="PF00501">
    <property type="entry name" value="AMP-binding"/>
    <property type="match status" value="1"/>
</dbReference>
<evidence type="ECO:0000313" key="3">
    <source>
        <dbReference type="Proteomes" id="UP000000602"/>
    </source>
</evidence>
<dbReference type="InterPro" id="IPR042099">
    <property type="entry name" value="ANL_N_sf"/>
</dbReference>
<dbReference type="Gene3D" id="3.40.50.12780">
    <property type="entry name" value="N-terminal domain of ligase-like"/>
    <property type="match status" value="1"/>
</dbReference>
<evidence type="ECO:0000313" key="2">
    <source>
        <dbReference type="EMBL" id="CAG36062.1"/>
    </source>
</evidence>
<keyword evidence="2" id="KW-0436">Ligase</keyword>
<dbReference type="GO" id="GO:0016874">
    <property type="term" value="F:ligase activity"/>
    <property type="evidence" value="ECO:0007669"/>
    <property type="project" value="UniProtKB-KW"/>
</dbReference>
<dbReference type="SUPFAM" id="SSF56801">
    <property type="entry name" value="Acetyl-CoA synthetase-like"/>
    <property type="match status" value="1"/>
</dbReference>
<dbReference type="InterPro" id="IPR000873">
    <property type="entry name" value="AMP-dep_synth/lig_dom"/>
</dbReference>
<dbReference type="EMBL" id="CR522870">
    <property type="protein sequence ID" value="CAG36062.1"/>
    <property type="molecule type" value="Genomic_DNA"/>
</dbReference>
<dbReference type="InterPro" id="IPR020845">
    <property type="entry name" value="AMP-binding_CS"/>
</dbReference>
<feature type="domain" description="AMP-dependent synthetase/ligase" evidence="1">
    <location>
        <begin position="33"/>
        <end position="474"/>
    </location>
</feature>